<dbReference type="PROSITE" id="PS51375">
    <property type="entry name" value="PPR"/>
    <property type="match status" value="12"/>
</dbReference>
<feature type="repeat" description="PPR" evidence="3">
    <location>
        <begin position="600"/>
        <end position="634"/>
    </location>
</feature>
<gene>
    <name evidence="5" type="ORF">K2173_006440</name>
</gene>
<comment type="similarity">
    <text evidence="1">Belongs to the PPR family. P subfamily.</text>
</comment>
<feature type="repeat" description="PPR" evidence="3">
    <location>
        <begin position="774"/>
        <end position="808"/>
    </location>
</feature>
<evidence type="ECO:0000256" key="3">
    <source>
        <dbReference type="PROSITE-ProRule" id="PRU00708"/>
    </source>
</evidence>
<dbReference type="PANTHER" id="PTHR47936:SF1">
    <property type="entry name" value="PENTATRICOPEPTIDE REPEAT-CONTAINING PROTEIN GUN1, CHLOROPLASTIC"/>
    <property type="match status" value="1"/>
</dbReference>
<dbReference type="Gene3D" id="1.25.40.10">
    <property type="entry name" value="Tetratricopeptide repeat domain"/>
    <property type="match status" value="6"/>
</dbReference>
<dbReference type="Pfam" id="PF13812">
    <property type="entry name" value="PPR_3"/>
    <property type="match status" value="1"/>
</dbReference>
<keyword evidence="2" id="KW-0677">Repeat</keyword>
<dbReference type="InterPro" id="IPR002885">
    <property type="entry name" value="PPR_rpt"/>
</dbReference>
<feature type="repeat" description="PPR" evidence="3">
    <location>
        <begin position="670"/>
        <end position="704"/>
    </location>
</feature>
<evidence type="ECO:0000256" key="4">
    <source>
        <dbReference type="SAM" id="MobiDB-lite"/>
    </source>
</evidence>
<dbReference type="Pfam" id="PF13041">
    <property type="entry name" value="PPR_2"/>
    <property type="match status" value="4"/>
</dbReference>
<evidence type="ECO:0000256" key="1">
    <source>
        <dbReference type="ARBA" id="ARBA00007626"/>
    </source>
</evidence>
<proteinExistence type="inferred from homology"/>
<dbReference type="NCBIfam" id="TIGR00756">
    <property type="entry name" value="PPR"/>
    <property type="match status" value="11"/>
</dbReference>
<evidence type="ECO:0000256" key="2">
    <source>
        <dbReference type="ARBA" id="ARBA00022737"/>
    </source>
</evidence>
<name>A0AAV8TES0_9ROSI</name>
<feature type="compositionally biased region" description="Basic and acidic residues" evidence="4">
    <location>
        <begin position="86"/>
        <end position="101"/>
    </location>
</feature>
<feature type="repeat" description="PPR" evidence="3">
    <location>
        <begin position="635"/>
        <end position="669"/>
    </location>
</feature>
<feature type="repeat" description="PPR" evidence="3">
    <location>
        <begin position="565"/>
        <end position="599"/>
    </location>
</feature>
<feature type="compositionally biased region" description="Basic and acidic residues" evidence="4">
    <location>
        <begin position="112"/>
        <end position="121"/>
    </location>
</feature>
<feature type="repeat" description="PPR" evidence="3">
    <location>
        <begin position="739"/>
        <end position="773"/>
    </location>
</feature>
<dbReference type="InterPro" id="IPR011990">
    <property type="entry name" value="TPR-like_helical_dom_sf"/>
</dbReference>
<accession>A0AAV8TES0</accession>
<dbReference type="SUPFAM" id="SSF48452">
    <property type="entry name" value="TPR-like"/>
    <property type="match status" value="1"/>
</dbReference>
<evidence type="ECO:0000313" key="5">
    <source>
        <dbReference type="EMBL" id="KAJ8764568.1"/>
    </source>
</evidence>
<feature type="repeat" description="PPR" evidence="3">
    <location>
        <begin position="196"/>
        <end position="230"/>
    </location>
</feature>
<reference evidence="5 6" key="1">
    <citation type="submission" date="2021-09" db="EMBL/GenBank/DDBJ databases">
        <title>Genomic insights and catalytic innovation underlie evolution of tropane alkaloids biosynthesis.</title>
        <authorList>
            <person name="Wang Y.-J."/>
            <person name="Tian T."/>
            <person name="Huang J.-P."/>
            <person name="Huang S.-X."/>
        </authorList>
    </citation>
    <scope>NUCLEOTIDE SEQUENCE [LARGE SCALE GENOMIC DNA]</scope>
    <source>
        <strain evidence="5">KIB-2018</strain>
        <tissue evidence="5">Leaf</tissue>
    </source>
</reference>
<comment type="caution">
    <text evidence="5">The sequence shown here is derived from an EMBL/GenBank/DDBJ whole genome shotgun (WGS) entry which is preliminary data.</text>
</comment>
<feature type="repeat" description="PPR" evidence="3">
    <location>
        <begin position="322"/>
        <end position="356"/>
    </location>
</feature>
<dbReference type="EMBL" id="JAIWQS010000005">
    <property type="protein sequence ID" value="KAJ8764568.1"/>
    <property type="molecule type" value="Genomic_DNA"/>
</dbReference>
<evidence type="ECO:0008006" key="7">
    <source>
        <dbReference type="Google" id="ProtNLM"/>
    </source>
</evidence>
<sequence length="864" mass="97633">MFLKLQYLDTNCLHIFASSKTTTNVGAPISTNFGVSLSVSPPDNVSVQPFKKYKVLETVTRNGAVTNLNGVIHKHLHEKTSRAVVVREPKFDNQRSEKNPDGEPSEPTWDSSRTEGVKKSGKEIEGLRENVSLGNVRAKCSMKYGGCIPLILQALDTVQDLDEAFRPWEDTLSNKERSIILKEQSSWERAGCYELNVIHYNIMLRILGKARKWEHVESLWYEMCDRGISPVNSTYGTLIDVYSKGGLRKEAACWLETMKCQGMEPDEVTMGTVVQMYKKAGEFQKAEKFFKRWSLREHSKHEGTPITIAKGEEYAQVNVSLSSHTYNTLIDTYGKAGQLKEASETFGRMLREGIVPTTVTFNTMIHICGNHGHLDEVSFLMQTMEKLRCPPDTRTYNILISLHAKHNDIDMAEFYFKRMKEAQLEPDLVSYRTLLYAFSIRHKVSQAEALLFEMDMKGLKIDEYTQSALTRMYIGSGMLEKSWLWFRRFHLAGNMSSECYSANIDAYGERGYTLEAEKVFTCCLEMKKLSVLEFNVMIKAYGLGQSYDKASKLFESMEAHGVVADKCTYSSLIQILASADFPEKAKLYLRKMQDAGLVNDCVPYCAVISSFVKLDKLEVAVALYEEMLAFDVKPDIIVYGVLINAFANVGSVKKATTYVDAMKKAGLPGNTVIYNSLIKLYTKVGYLKEAQEAYKLLQSSDTGADTYSSNCMIDLYTEQSMVEQAEEIFESLNRKGQANEFTFAMMLCMYKRLGRFEEAIQIAKQMKELGLLTDLLSYNNVLGLYSLDGRFREAMGTFQEMVKAAIQPDDCTFRSLGIVLLKCGISKLAISKLEAVRKKDARSGLQAWLLALSSVLEIDYDDDL</sequence>
<feature type="region of interest" description="Disordered" evidence="4">
    <location>
        <begin position="86"/>
        <end position="121"/>
    </location>
</feature>
<protein>
    <recommendedName>
        <fullName evidence="7">Pentatricopeptide repeat-containing protein</fullName>
    </recommendedName>
</protein>
<dbReference type="PANTHER" id="PTHR47936">
    <property type="entry name" value="PPR_LONG DOMAIN-CONTAINING PROTEIN"/>
    <property type="match status" value="1"/>
</dbReference>
<dbReference type="Proteomes" id="UP001159364">
    <property type="component" value="Linkage Group LG05"/>
</dbReference>
<keyword evidence="6" id="KW-1185">Reference proteome</keyword>
<feature type="repeat" description="PPR" evidence="3">
    <location>
        <begin position="392"/>
        <end position="426"/>
    </location>
</feature>
<organism evidence="5 6">
    <name type="scientific">Erythroxylum novogranatense</name>
    <dbReference type="NCBI Taxonomy" id="1862640"/>
    <lineage>
        <taxon>Eukaryota</taxon>
        <taxon>Viridiplantae</taxon>
        <taxon>Streptophyta</taxon>
        <taxon>Embryophyta</taxon>
        <taxon>Tracheophyta</taxon>
        <taxon>Spermatophyta</taxon>
        <taxon>Magnoliopsida</taxon>
        <taxon>eudicotyledons</taxon>
        <taxon>Gunneridae</taxon>
        <taxon>Pentapetalae</taxon>
        <taxon>rosids</taxon>
        <taxon>fabids</taxon>
        <taxon>Malpighiales</taxon>
        <taxon>Erythroxylaceae</taxon>
        <taxon>Erythroxylum</taxon>
    </lineage>
</organism>
<evidence type="ECO:0000313" key="6">
    <source>
        <dbReference type="Proteomes" id="UP001159364"/>
    </source>
</evidence>
<dbReference type="Pfam" id="PF01535">
    <property type="entry name" value="PPR"/>
    <property type="match status" value="5"/>
</dbReference>
<dbReference type="AlphaFoldDB" id="A0AAV8TES0"/>
<feature type="repeat" description="PPR" evidence="3">
    <location>
        <begin position="231"/>
        <end position="265"/>
    </location>
</feature>
<feature type="repeat" description="PPR" evidence="3">
    <location>
        <begin position="530"/>
        <end position="564"/>
    </location>
</feature>
<feature type="repeat" description="PPR" evidence="3">
    <location>
        <begin position="357"/>
        <end position="391"/>
    </location>
</feature>